<sequence length="44" mass="4878">MDKSSFFVIVLAVSLAAIFVSLANGISHQIQVYDAPPQQLWDTR</sequence>
<accession>A0A382AQ90</accession>
<organism evidence="1">
    <name type="scientific">marine metagenome</name>
    <dbReference type="NCBI Taxonomy" id="408172"/>
    <lineage>
        <taxon>unclassified sequences</taxon>
        <taxon>metagenomes</taxon>
        <taxon>ecological metagenomes</taxon>
    </lineage>
</organism>
<dbReference type="EMBL" id="UINC01026349">
    <property type="protein sequence ID" value="SVB03636.1"/>
    <property type="molecule type" value="Genomic_DNA"/>
</dbReference>
<protein>
    <submittedName>
        <fullName evidence="1">Uncharacterized protein</fullName>
    </submittedName>
</protein>
<gene>
    <name evidence="1" type="ORF">METZ01_LOCUS156490</name>
</gene>
<evidence type="ECO:0000313" key="1">
    <source>
        <dbReference type="EMBL" id="SVB03636.1"/>
    </source>
</evidence>
<name>A0A382AQ90_9ZZZZ</name>
<reference evidence="1" key="1">
    <citation type="submission" date="2018-05" db="EMBL/GenBank/DDBJ databases">
        <authorList>
            <person name="Lanie J.A."/>
            <person name="Ng W.-L."/>
            <person name="Kazmierczak K.M."/>
            <person name="Andrzejewski T.M."/>
            <person name="Davidsen T.M."/>
            <person name="Wayne K.J."/>
            <person name="Tettelin H."/>
            <person name="Glass J.I."/>
            <person name="Rusch D."/>
            <person name="Podicherti R."/>
            <person name="Tsui H.-C.T."/>
            <person name="Winkler M.E."/>
        </authorList>
    </citation>
    <scope>NUCLEOTIDE SEQUENCE</scope>
</reference>
<proteinExistence type="predicted"/>
<dbReference type="AlphaFoldDB" id="A0A382AQ90"/>